<dbReference type="RefSeq" id="WP_145270978.1">
    <property type="nucleotide sequence ID" value="NZ_CP036426.1"/>
</dbReference>
<organism evidence="1 2">
    <name type="scientific">Tautonia plasticadhaerens</name>
    <dbReference type="NCBI Taxonomy" id="2527974"/>
    <lineage>
        <taxon>Bacteria</taxon>
        <taxon>Pseudomonadati</taxon>
        <taxon>Planctomycetota</taxon>
        <taxon>Planctomycetia</taxon>
        <taxon>Isosphaerales</taxon>
        <taxon>Isosphaeraceae</taxon>
        <taxon>Tautonia</taxon>
    </lineage>
</organism>
<sequence length="159" mass="17503">MHAEPQDQHRWLEKLVGEWTYESEMLMGPDQPTMTAQGVEVVRSLGGLWTIAEGEGEVPDVGPMSSIMTLGFDPAGGRFVGTFIATGMAHLWTYSGSLDETGKVLTLEAEGPSFSGQGTAKYVDSIELVDDDHRNMTSRILGEDGNWVQFMTIRYTRKA</sequence>
<evidence type="ECO:0000313" key="2">
    <source>
        <dbReference type="Proteomes" id="UP000317835"/>
    </source>
</evidence>
<dbReference type="Proteomes" id="UP000317835">
    <property type="component" value="Chromosome"/>
</dbReference>
<evidence type="ECO:0008006" key="3">
    <source>
        <dbReference type="Google" id="ProtNLM"/>
    </source>
</evidence>
<reference evidence="1 2" key="1">
    <citation type="submission" date="2019-02" db="EMBL/GenBank/DDBJ databases">
        <title>Deep-cultivation of Planctomycetes and their phenomic and genomic characterization uncovers novel biology.</title>
        <authorList>
            <person name="Wiegand S."/>
            <person name="Jogler M."/>
            <person name="Boedeker C."/>
            <person name="Pinto D."/>
            <person name="Vollmers J."/>
            <person name="Rivas-Marin E."/>
            <person name="Kohn T."/>
            <person name="Peeters S.H."/>
            <person name="Heuer A."/>
            <person name="Rast P."/>
            <person name="Oberbeckmann S."/>
            <person name="Bunk B."/>
            <person name="Jeske O."/>
            <person name="Meyerdierks A."/>
            <person name="Storesund J.E."/>
            <person name="Kallscheuer N."/>
            <person name="Luecker S."/>
            <person name="Lage O.M."/>
            <person name="Pohl T."/>
            <person name="Merkel B.J."/>
            <person name="Hornburger P."/>
            <person name="Mueller R.-W."/>
            <person name="Bruemmer F."/>
            <person name="Labrenz M."/>
            <person name="Spormann A.M."/>
            <person name="Op den Camp H."/>
            <person name="Overmann J."/>
            <person name="Amann R."/>
            <person name="Jetten M.S.M."/>
            <person name="Mascher T."/>
            <person name="Medema M.H."/>
            <person name="Devos D.P."/>
            <person name="Kaster A.-K."/>
            <person name="Ovreas L."/>
            <person name="Rohde M."/>
            <person name="Galperin M.Y."/>
            <person name="Jogler C."/>
        </authorList>
    </citation>
    <scope>NUCLEOTIDE SEQUENCE [LARGE SCALE GENOMIC DNA]</scope>
    <source>
        <strain evidence="1 2">ElP</strain>
    </source>
</reference>
<dbReference type="KEGG" id="tpla:ElP_33020"/>
<name>A0A518H3J1_9BACT</name>
<gene>
    <name evidence="1" type="ORF">ElP_33020</name>
</gene>
<proteinExistence type="predicted"/>
<keyword evidence="2" id="KW-1185">Reference proteome</keyword>
<protein>
    <recommendedName>
        <fullName evidence="3">THAP4-like heme-binding beta-barrel domain-containing protein</fullName>
    </recommendedName>
</protein>
<dbReference type="EMBL" id="CP036426">
    <property type="protein sequence ID" value="QDV35399.1"/>
    <property type="molecule type" value="Genomic_DNA"/>
</dbReference>
<dbReference type="OrthoDB" id="512336at2"/>
<dbReference type="AlphaFoldDB" id="A0A518H3J1"/>
<dbReference type="Pfam" id="PF07617">
    <property type="entry name" value="DUF1579"/>
    <property type="match status" value="1"/>
</dbReference>
<accession>A0A518H3J1</accession>
<dbReference type="InterPro" id="IPR011473">
    <property type="entry name" value="DUF1579"/>
</dbReference>
<evidence type="ECO:0000313" key="1">
    <source>
        <dbReference type="EMBL" id="QDV35399.1"/>
    </source>
</evidence>